<proteinExistence type="predicted"/>
<name>A0A645GLE9_9ZZZZ</name>
<accession>A0A645GLE9</accession>
<evidence type="ECO:0000313" key="1">
    <source>
        <dbReference type="EMBL" id="MPN24553.1"/>
    </source>
</evidence>
<organism evidence="1">
    <name type="scientific">bioreactor metagenome</name>
    <dbReference type="NCBI Taxonomy" id="1076179"/>
    <lineage>
        <taxon>unclassified sequences</taxon>
        <taxon>metagenomes</taxon>
        <taxon>ecological metagenomes</taxon>
    </lineage>
</organism>
<comment type="caution">
    <text evidence="1">The sequence shown here is derived from an EMBL/GenBank/DDBJ whole genome shotgun (WGS) entry which is preliminary data.</text>
</comment>
<reference evidence="1" key="1">
    <citation type="submission" date="2019-08" db="EMBL/GenBank/DDBJ databases">
        <authorList>
            <person name="Kucharzyk K."/>
            <person name="Murdoch R.W."/>
            <person name="Higgins S."/>
            <person name="Loffler F."/>
        </authorList>
    </citation>
    <scope>NUCLEOTIDE SEQUENCE</scope>
</reference>
<dbReference type="EMBL" id="VSSQ01073443">
    <property type="protein sequence ID" value="MPN24553.1"/>
    <property type="molecule type" value="Genomic_DNA"/>
</dbReference>
<dbReference type="AlphaFoldDB" id="A0A645GLE9"/>
<sequence length="141" mass="15458">MDDACVLELFEYGIVVGVEYIVGRASVGHRVVFDHDFQKLRKLRGASVSVKVLRPHGEHGKIMFEAFPRSSPMKGMGHSNNLLFGPADPNIGLSVFPAGKSGLPDDLVGGDFIPLHHGGHVQREHRVDVVHHFLYGGQKVL</sequence>
<protein>
    <submittedName>
        <fullName evidence="1">Uncharacterized protein</fullName>
    </submittedName>
</protein>
<gene>
    <name evidence="1" type="ORF">SDC9_171952</name>
</gene>